<evidence type="ECO:0000256" key="8">
    <source>
        <dbReference type="SAM" id="MobiDB-lite"/>
    </source>
</evidence>
<keyword evidence="2" id="KW-0813">Transport</keyword>
<keyword evidence="7" id="KW-0407">Ion channel</keyword>
<dbReference type="GO" id="GO:0030001">
    <property type="term" value="P:metal ion transport"/>
    <property type="evidence" value="ECO:0007669"/>
    <property type="project" value="TreeGrafter"/>
</dbReference>
<gene>
    <name evidence="11" type="ORF">V1264_004533</name>
</gene>
<dbReference type="Proteomes" id="UP001374579">
    <property type="component" value="Unassembled WGS sequence"/>
</dbReference>
<dbReference type="PANTHER" id="PTHR13800">
    <property type="entry name" value="TRANSIENT RECEPTOR POTENTIAL CATION CHANNEL, SUBFAMILY M, MEMBER 6"/>
    <property type="match status" value="1"/>
</dbReference>
<dbReference type="Pfam" id="PF18139">
    <property type="entry name" value="LSDAT_euk"/>
    <property type="match status" value="1"/>
</dbReference>
<proteinExistence type="predicted"/>
<reference evidence="11 12" key="1">
    <citation type="submission" date="2024-02" db="EMBL/GenBank/DDBJ databases">
        <title>Chromosome-scale genome assembly of the rough periwinkle Littorina saxatilis.</title>
        <authorList>
            <person name="De Jode A."/>
            <person name="Faria R."/>
            <person name="Formenti G."/>
            <person name="Sims Y."/>
            <person name="Smith T.P."/>
            <person name="Tracey A."/>
            <person name="Wood J.M.D."/>
            <person name="Zagrodzka Z.B."/>
            <person name="Johannesson K."/>
            <person name="Butlin R.K."/>
            <person name="Leder E.H."/>
        </authorList>
    </citation>
    <scope>NUCLEOTIDE SEQUENCE [LARGE SCALE GENOMIC DNA]</scope>
    <source>
        <strain evidence="11">Snail1</strain>
        <tissue evidence="11">Muscle</tissue>
    </source>
</reference>
<feature type="domain" description="TRPM-like" evidence="10">
    <location>
        <begin position="577"/>
        <end position="801"/>
    </location>
</feature>
<dbReference type="GO" id="GO:0005261">
    <property type="term" value="F:monoatomic cation channel activity"/>
    <property type="evidence" value="ECO:0007669"/>
    <property type="project" value="TreeGrafter"/>
</dbReference>
<keyword evidence="6" id="KW-0472">Membrane</keyword>
<dbReference type="InterPro" id="IPR057366">
    <property type="entry name" value="TRPM-like"/>
</dbReference>
<feature type="compositionally biased region" description="Polar residues" evidence="8">
    <location>
        <begin position="40"/>
        <end position="52"/>
    </location>
</feature>
<evidence type="ECO:0000256" key="2">
    <source>
        <dbReference type="ARBA" id="ARBA00022448"/>
    </source>
</evidence>
<dbReference type="Pfam" id="PF25508">
    <property type="entry name" value="TRPM2"/>
    <property type="match status" value="1"/>
</dbReference>
<keyword evidence="5" id="KW-0406">Ion transport</keyword>
<keyword evidence="4" id="KW-1133">Transmembrane helix</keyword>
<dbReference type="InterPro" id="IPR041491">
    <property type="entry name" value="TRPM_SLOG"/>
</dbReference>
<dbReference type="InterPro" id="IPR050927">
    <property type="entry name" value="TRPM"/>
</dbReference>
<dbReference type="AlphaFoldDB" id="A0AAN9G8B9"/>
<evidence type="ECO:0000256" key="5">
    <source>
        <dbReference type="ARBA" id="ARBA00023065"/>
    </source>
</evidence>
<evidence type="ECO:0000256" key="3">
    <source>
        <dbReference type="ARBA" id="ARBA00022692"/>
    </source>
</evidence>
<feature type="domain" description="TRPM SLOG" evidence="9">
    <location>
        <begin position="170"/>
        <end position="480"/>
    </location>
</feature>
<evidence type="ECO:0000313" key="11">
    <source>
        <dbReference type="EMBL" id="KAK7097580.1"/>
    </source>
</evidence>
<organism evidence="11 12">
    <name type="scientific">Littorina saxatilis</name>
    <dbReference type="NCBI Taxonomy" id="31220"/>
    <lineage>
        <taxon>Eukaryota</taxon>
        <taxon>Metazoa</taxon>
        <taxon>Spiralia</taxon>
        <taxon>Lophotrochozoa</taxon>
        <taxon>Mollusca</taxon>
        <taxon>Gastropoda</taxon>
        <taxon>Caenogastropoda</taxon>
        <taxon>Littorinimorpha</taxon>
        <taxon>Littorinoidea</taxon>
        <taxon>Littorinidae</taxon>
        <taxon>Littorina</taxon>
    </lineage>
</organism>
<evidence type="ECO:0000256" key="7">
    <source>
        <dbReference type="ARBA" id="ARBA00023303"/>
    </source>
</evidence>
<comment type="subcellular location">
    <subcellularLocation>
        <location evidence="1">Membrane</location>
        <topology evidence="1">Multi-pass membrane protein</topology>
    </subcellularLocation>
</comment>
<comment type="caution">
    <text evidence="11">The sequence shown here is derived from an EMBL/GenBank/DDBJ whole genome shotgun (WGS) entry which is preliminary data.</text>
</comment>
<evidence type="ECO:0000256" key="1">
    <source>
        <dbReference type="ARBA" id="ARBA00004141"/>
    </source>
</evidence>
<evidence type="ECO:0000259" key="10">
    <source>
        <dbReference type="Pfam" id="PF25508"/>
    </source>
</evidence>
<name>A0AAN9G8B9_9CAEN</name>
<protein>
    <recommendedName>
        <fullName evidence="13">TRPM SLOG domain-containing protein</fullName>
    </recommendedName>
</protein>
<evidence type="ECO:0000256" key="4">
    <source>
        <dbReference type="ARBA" id="ARBA00022989"/>
    </source>
</evidence>
<accession>A0AAN9G8B9</accession>
<keyword evidence="3" id="KW-0812">Transmembrane</keyword>
<evidence type="ECO:0000313" key="12">
    <source>
        <dbReference type="Proteomes" id="UP001374579"/>
    </source>
</evidence>
<evidence type="ECO:0008006" key="13">
    <source>
        <dbReference type="Google" id="ProtNLM"/>
    </source>
</evidence>
<feature type="compositionally biased region" description="Gly residues" evidence="8">
    <location>
        <begin position="1"/>
        <end position="10"/>
    </location>
</feature>
<evidence type="ECO:0000256" key="6">
    <source>
        <dbReference type="ARBA" id="ARBA00023136"/>
    </source>
</evidence>
<dbReference type="GO" id="GO:0005886">
    <property type="term" value="C:plasma membrane"/>
    <property type="evidence" value="ECO:0007669"/>
    <property type="project" value="TreeGrafter"/>
</dbReference>
<feature type="compositionally biased region" description="Low complexity" evidence="8">
    <location>
        <begin position="11"/>
        <end position="33"/>
    </location>
</feature>
<dbReference type="EMBL" id="JBAMIC010000013">
    <property type="protein sequence ID" value="KAK7097580.1"/>
    <property type="molecule type" value="Genomic_DNA"/>
</dbReference>
<sequence length="845" mass="96039">MAGHGSGRGSPIGPSSKSNSTLTLKMSKTSSHSSVHRHASPTNLMGSTNTIRPPSLATVAREMAYDIQQGRVLGASSPTFSAGGKYLYEHEDLKHDSISLDNLTDVLESDCESYGTLNGYNKYYKYYNTYDTYDHTDHEGYRGGPLCPSFPGGLIRFILPDGEDSKDRYYMTVMKDAHLDEVARFMALAWHRRTPKFVLSIIGSSQYFTPWLKPSFEEDLRNGIIQAANSTDMWILTEGLDLGVSKLIGDAAHREMVRRKNVAQNPLHIQNIKTDERLPRLNIFGICSKSSLVYADVVSGEKSSARHVYNTGGKPNLKLYDLNPDHTHFILMDDGPTPDNEGLYSFRLSLEMRFTKPVGKPRRYHHRMRGSNHTLHMASSQEQASHLELESMQTPVIGLLVQGGPPDIDHILWLLKKKIPVVVIQGSGLAADLVSFAYNEMELKSDPEYMDSYIKAELMRRVSEAFPDDFSNNDIARNLCRDKIIECVKLNYQDNLSFLTIVNSDVHGVRLNDISKYLLQALFKSQARMIGSHWREQLQWDLQLTLDWNRADLARSEIYNKYNLRDFKVAEYVVHLALLRPKREEFIALFLEHGLLIHTYLNHKRLHNLFENPADKDFFVTVCMEGVLGKSVNTNHLICNNFVDDTNCELNRLLYKCTGLQNLVNPYELSMNSLGSYVTDKDVAERRATNTLVLWAALTNRYKLAKLLWKQTEDPMAIALIVSMILHSLATDWCKKDLDMRQRVKETAAEFGKMAVSLLSLSYKDASVYTFAALSKRLEDFNNRTIVELAKLGGNKYFIAHPCCQKWLTQRWFGKIHLRDLDWGGSFNMPDGLKVGNTFSKLVPL</sequence>
<feature type="region of interest" description="Disordered" evidence="8">
    <location>
        <begin position="1"/>
        <end position="52"/>
    </location>
</feature>
<evidence type="ECO:0000259" key="9">
    <source>
        <dbReference type="Pfam" id="PF18139"/>
    </source>
</evidence>
<dbReference type="PANTHER" id="PTHR13800:SF1">
    <property type="entry name" value="TRANSIENT RECEPTOR POTENTIAL CATION CHANNEL TRPM"/>
    <property type="match status" value="1"/>
</dbReference>
<keyword evidence="12" id="KW-1185">Reference proteome</keyword>